<dbReference type="CDD" id="cd04301">
    <property type="entry name" value="NAT_SF"/>
    <property type="match status" value="2"/>
</dbReference>
<feature type="domain" description="N-acetyltransferase" evidence="1">
    <location>
        <begin position="2"/>
        <end position="186"/>
    </location>
</feature>
<evidence type="ECO:0000259" key="1">
    <source>
        <dbReference type="PROSITE" id="PS51186"/>
    </source>
</evidence>
<dbReference type="PANTHER" id="PTHR43072:SF60">
    <property type="entry name" value="L-2,4-DIAMINOBUTYRIC ACID ACETYLTRANSFERASE"/>
    <property type="match status" value="1"/>
</dbReference>
<gene>
    <name evidence="2" type="ORF">V22_37240</name>
</gene>
<name>A0A517TDL6_9PLAN</name>
<reference evidence="2 3" key="1">
    <citation type="submission" date="2019-02" db="EMBL/GenBank/DDBJ databases">
        <title>Deep-cultivation of Planctomycetes and their phenomic and genomic characterization uncovers novel biology.</title>
        <authorList>
            <person name="Wiegand S."/>
            <person name="Jogler M."/>
            <person name="Boedeker C."/>
            <person name="Pinto D."/>
            <person name="Vollmers J."/>
            <person name="Rivas-Marin E."/>
            <person name="Kohn T."/>
            <person name="Peeters S.H."/>
            <person name="Heuer A."/>
            <person name="Rast P."/>
            <person name="Oberbeckmann S."/>
            <person name="Bunk B."/>
            <person name="Jeske O."/>
            <person name="Meyerdierks A."/>
            <person name="Storesund J.E."/>
            <person name="Kallscheuer N."/>
            <person name="Luecker S."/>
            <person name="Lage O.M."/>
            <person name="Pohl T."/>
            <person name="Merkel B.J."/>
            <person name="Hornburger P."/>
            <person name="Mueller R.-W."/>
            <person name="Bruemmer F."/>
            <person name="Labrenz M."/>
            <person name="Spormann A.M."/>
            <person name="Op den Camp H."/>
            <person name="Overmann J."/>
            <person name="Amann R."/>
            <person name="Jetten M.S.M."/>
            <person name="Mascher T."/>
            <person name="Medema M.H."/>
            <person name="Devos D.P."/>
            <person name="Kaster A.-K."/>
            <person name="Ovreas L."/>
            <person name="Rohde M."/>
            <person name="Galperin M.Y."/>
            <person name="Jogler C."/>
        </authorList>
    </citation>
    <scope>NUCLEOTIDE SEQUENCE [LARGE SCALE GENOMIC DNA]</scope>
    <source>
        <strain evidence="2 3">V22</strain>
    </source>
</reference>
<dbReference type="KEGG" id="chya:V22_37240"/>
<dbReference type="OrthoDB" id="241885at2"/>
<feature type="domain" description="N-acetyltransferase" evidence="1">
    <location>
        <begin position="181"/>
        <end position="322"/>
    </location>
</feature>
<keyword evidence="3" id="KW-1185">Reference proteome</keyword>
<proteinExistence type="predicted"/>
<dbReference type="EMBL" id="CP036316">
    <property type="protein sequence ID" value="QDT66457.1"/>
    <property type="molecule type" value="Genomic_DNA"/>
</dbReference>
<dbReference type="AlphaFoldDB" id="A0A517TDL6"/>
<dbReference type="GO" id="GO:0016747">
    <property type="term" value="F:acyltransferase activity, transferring groups other than amino-acyl groups"/>
    <property type="evidence" value="ECO:0007669"/>
    <property type="project" value="InterPro"/>
</dbReference>
<dbReference type="InterPro" id="IPR000182">
    <property type="entry name" value="GNAT_dom"/>
</dbReference>
<accession>A0A517TDL6</accession>
<sequence>MIEYRHFHNADPPKLVALWHACQLGRGAAGGFSYDALEFLNFSQRYFDPRGLIVAVDSESKKIVGMVHAGFGPNEDESAINNELGVICLLLVHPDFRKQGVGRELLQRGEEYLYGKGAKTVYAGAFAPNDPFYVGLYGGSRPTGFLESDPDAAPFMAKAGYEPDQRFAILQRDIVNSRDPMNFRLVTIRRKMELVIRHDHANPTWWWMTRYGRMETLRFQLQPKTGGEEVASVTVLGLDLYLQKWQQRVIGLIDLTVDEEDQRKGYGQALLAELCRRLRDEMVTVVEAHVAETNNPAMGVFKASGFERVDTGIVYRKVGMEG</sequence>
<dbReference type="PROSITE" id="PS51186">
    <property type="entry name" value="GNAT"/>
    <property type="match status" value="2"/>
</dbReference>
<dbReference type="RefSeq" id="WP_145265556.1">
    <property type="nucleotide sequence ID" value="NZ_CP036316.1"/>
</dbReference>
<dbReference type="SUPFAM" id="SSF55729">
    <property type="entry name" value="Acyl-CoA N-acyltransferases (Nat)"/>
    <property type="match status" value="2"/>
</dbReference>
<keyword evidence="2" id="KW-0808">Transferase</keyword>
<organism evidence="2 3">
    <name type="scientific">Calycomorphotria hydatis</name>
    <dbReference type="NCBI Taxonomy" id="2528027"/>
    <lineage>
        <taxon>Bacteria</taxon>
        <taxon>Pseudomonadati</taxon>
        <taxon>Planctomycetota</taxon>
        <taxon>Planctomycetia</taxon>
        <taxon>Planctomycetales</taxon>
        <taxon>Planctomycetaceae</taxon>
        <taxon>Calycomorphotria</taxon>
    </lineage>
</organism>
<dbReference type="InterPro" id="IPR016181">
    <property type="entry name" value="Acyl_CoA_acyltransferase"/>
</dbReference>
<dbReference type="Gene3D" id="3.40.630.30">
    <property type="match status" value="1"/>
</dbReference>
<evidence type="ECO:0000313" key="3">
    <source>
        <dbReference type="Proteomes" id="UP000319976"/>
    </source>
</evidence>
<dbReference type="Pfam" id="PF00583">
    <property type="entry name" value="Acetyltransf_1"/>
    <property type="match status" value="2"/>
</dbReference>
<dbReference type="Proteomes" id="UP000319976">
    <property type="component" value="Chromosome"/>
</dbReference>
<protein>
    <submittedName>
        <fullName evidence="2">Putative acetyltransferase</fullName>
    </submittedName>
</protein>
<evidence type="ECO:0000313" key="2">
    <source>
        <dbReference type="EMBL" id="QDT66457.1"/>
    </source>
</evidence>
<dbReference type="PANTHER" id="PTHR43072">
    <property type="entry name" value="N-ACETYLTRANSFERASE"/>
    <property type="match status" value="1"/>
</dbReference>